<evidence type="ECO:0000259" key="1">
    <source>
        <dbReference type="Pfam" id="PF09346"/>
    </source>
</evidence>
<keyword evidence="3" id="KW-1185">Reference proteome</keyword>
<dbReference type="Pfam" id="PF09346">
    <property type="entry name" value="SMI1_KNR4"/>
    <property type="match status" value="1"/>
</dbReference>
<dbReference type="SUPFAM" id="SSF160631">
    <property type="entry name" value="SMI1/KNR4-like"/>
    <property type="match status" value="1"/>
</dbReference>
<sequence length="196" mass="22988">MKNIKEHFNQFDLSIEYTHSDDEILNFQSLMEIKGITLPEEYYEFIKYYGCAFIMSEVRVKCENTIPNVSSEGNYVSIGAFLNWTNNDFSINKLRKSLCPEQFSEDFIPFAEGVSGDYIGFKLLPDGKYYIAYWAHEELPLNDTFLIADDFESFILSIVPYEFKIPVNVKFLPVEEKLTPKMIEFLKKTGQWNREE</sequence>
<name>A0ABM7VD22_9BACT</name>
<dbReference type="EMBL" id="AP025292">
    <property type="protein sequence ID" value="BDC98836.1"/>
    <property type="molecule type" value="Genomic_DNA"/>
</dbReference>
<dbReference type="InterPro" id="IPR018958">
    <property type="entry name" value="Knr4/Smi1-like_dom"/>
</dbReference>
<evidence type="ECO:0000313" key="3">
    <source>
        <dbReference type="Proteomes" id="UP001354989"/>
    </source>
</evidence>
<accession>A0ABM7VD22</accession>
<protein>
    <recommendedName>
        <fullName evidence="1">Knr4/Smi1-like domain-containing protein</fullName>
    </recommendedName>
</protein>
<gene>
    <name evidence="2" type="ORF">PEPS_11170</name>
</gene>
<dbReference type="Gene3D" id="3.40.1580.10">
    <property type="entry name" value="SMI1/KNR4-like"/>
    <property type="match status" value="1"/>
</dbReference>
<dbReference type="Proteomes" id="UP001354989">
    <property type="component" value="Chromosome"/>
</dbReference>
<organism evidence="2 3">
    <name type="scientific">Persicobacter psychrovividus</name>
    <dbReference type="NCBI Taxonomy" id="387638"/>
    <lineage>
        <taxon>Bacteria</taxon>
        <taxon>Pseudomonadati</taxon>
        <taxon>Bacteroidota</taxon>
        <taxon>Cytophagia</taxon>
        <taxon>Cytophagales</taxon>
        <taxon>Persicobacteraceae</taxon>
        <taxon>Persicobacter</taxon>
    </lineage>
</organism>
<reference evidence="2 3" key="1">
    <citation type="submission" date="2021-12" db="EMBL/GenBank/DDBJ databases">
        <title>Genome sequencing of bacteria with rrn-lacking chromosome and rrn-plasmid.</title>
        <authorList>
            <person name="Anda M."/>
            <person name="Iwasaki W."/>
        </authorList>
    </citation>
    <scope>NUCLEOTIDE SEQUENCE [LARGE SCALE GENOMIC DNA]</scope>
    <source>
        <strain evidence="2 3">NBRC 101262</strain>
    </source>
</reference>
<feature type="domain" description="Knr4/Smi1-like" evidence="1">
    <location>
        <begin position="20"/>
        <end position="156"/>
    </location>
</feature>
<dbReference type="RefSeq" id="WP_338397899.1">
    <property type="nucleotide sequence ID" value="NZ_AP025292.1"/>
</dbReference>
<dbReference type="InterPro" id="IPR037883">
    <property type="entry name" value="Knr4/Smi1-like_sf"/>
</dbReference>
<evidence type="ECO:0000313" key="2">
    <source>
        <dbReference type="EMBL" id="BDC98836.1"/>
    </source>
</evidence>
<proteinExistence type="predicted"/>